<reference evidence="6" key="1">
    <citation type="journal article" date="2019" name="Int. J. Syst. Evol. Microbiol.">
        <title>The Global Catalogue of Microorganisms (GCM) 10K type strain sequencing project: providing services to taxonomists for standard genome sequencing and annotation.</title>
        <authorList>
            <consortium name="The Broad Institute Genomics Platform"/>
            <consortium name="The Broad Institute Genome Sequencing Center for Infectious Disease"/>
            <person name="Wu L."/>
            <person name="Ma J."/>
        </authorList>
    </citation>
    <scope>NUCLEOTIDE SEQUENCE [LARGE SCALE GENOMIC DNA]</scope>
    <source>
        <strain evidence="6">CCM 8934</strain>
    </source>
</reference>
<dbReference type="SMART" id="SM00047">
    <property type="entry name" value="LYZ2"/>
    <property type="match status" value="1"/>
</dbReference>
<dbReference type="PANTHER" id="PTHR33308">
    <property type="entry name" value="PEPTIDOGLYCAN HYDROLASE FLGJ"/>
    <property type="match status" value="1"/>
</dbReference>
<proteinExistence type="inferred from homology"/>
<evidence type="ECO:0000256" key="1">
    <source>
        <dbReference type="ARBA" id="ARBA00010266"/>
    </source>
</evidence>
<dbReference type="Pfam" id="PF01832">
    <property type="entry name" value="Glucosaminidase"/>
    <property type="match status" value="1"/>
</dbReference>
<sequence length="213" mass="23992">MAKKRQPARGILIRNQRIQWVNVLVAILVLGSLGWSIKAKLLATSEPSTTVSKPATPILTHTAFIQKLVPDAQEMQAKYHVLASISLSQAILESNWGRSTNATQNNNLFGVKANAGEKGKLMTTQEYHDGDYHNEKQRFRVYDSWHESMVGHARKLAYGTTWDKNHYQAVIQATDYQTAAEALVTAGYATDPSYAQKLINIIQKYDLQRYDKK</sequence>
<accession>A0ABW1UGA8</accession>
<evidence type="ECO:0000256" key="3">
    <source>
        <dbReference type="SAM" id="Phobius"/>
    </source>
</evidence>
<dbReference type="Gene3D" id="1.10.530.10">
    <property type="match status" value="1"/>
</dbReference>
<keyword evidence="6" id="KW-1185">Reference proteome</keyword>
<comment type="similarity">
    <text evidence="1">Belongs to the glycosyl hydrolase 73 family.</text>
</comment>
<dbReference type="RefSeq" id="WP_137606000.1">
    <property type="nucleotide sequence ID" value="NZ_BJDH01000001.1"/>
</dbReference>
<comment type="caution">
    <text evidence="5">The sequence shown here is derived from an EMBL/GenBank/DDBJ whole genome shotgun (WGS) entry which is preliminary data.</text>
</comment>
<evidence type="ECO:0000313" key="6">
    <source>
        <dbReference type="Proteomes" id="UP001596227"/>
    </source>
</evidence>
<keyword evidence="3" id="KW-0812">Transmembrane</keyword>
<organism evidence="5 6">
    <name type="scientific">Lactiplantibacillus daoliensis</name>
    <dbReference type="NCBI Taxonomy" id="2559916"/>
    <lineage>
        <taxon>Bacteria</taxon>
        <taxon>Bacillati</taxon>
        <taxon>Bacillota</taxon>
        <taxon>Bacilli</taxon>
        <taxon>Lactobacillales</taxon>
        <taxon>Lactobacillaceae</taxon>
        <taxon>Lactiplantibacillus</taxon>
    </lineage>
</organism>
<evidence type="ECO:0000256" key="2">
    <source>
        <dbReference type="ARBA" id="ARBA00022801"/>
    </source>
</evidence>
<evidence type="ECO:0000313" key="5">
    <source>
        <dbReference type="EMBL" id="MFC6294241.1"/>
    </source>
</evidence>
<keyword evidence="2 5" id="KW-0378">Hydrolase</keyword>
<name>A0ABW1UGA8_9LACO</name>
<dbReference type="InterPro" id="IPR002901">
    <property type="entry name" value="MGlyc_endo_b_GlcNAc-like_dom"/>
</dbReference>
<dbReference type="Gene3D" id="4.10.80.30">
    <property type="entry name" value="DNA polymerase, domain 6"/>
    <property type="match status" value="1"/>
</dbReference>
<dbReference type="GO" id="GO:0016787">
    <property type="term" value="F:hydrolase activity"/>
    <property type="evidence" value="ECO:0007669"/>
    <property type="project" value="UniProtKB-KW"/>
</dbReference>
<feature type="transmembrane region" description="Helical" evidence="3">
    <location>
        <begin position="20"/>
        <end position="37"/>
    </location>
</feature>
<protein>
    <submittedName>
        <fullName evidence="5">Glycoside hydrolase family 73 protein</fullName>
    </submittedName>
</protein>
<dbReference type="InterPro" id="IPR051056">
    <property type="entry name" value="Glycosyl_Hydrolase_73"/>
</dbReference>
<feature type="domain" description="Mannosyl-glycoprotein endo-beta-N-acetylglucosamidase-like" evidence="4">
    <location>
        <begin position="53"/>
        <end position="211"/>
    </location>
</feature>
<dbReference type="EMBL" id="JBHSSB010000014">
    <property type="protein sequence ID" value="MFC6294241.1"/>
    <property type="molecule type" value="Genomic_DNA"/>
</dbReference>
<dbReference type="PANTHER" id="PTHR33308:SF10">
    <property type="entry name" value="EXO-GLUCOSAMINIDASE LYTG"/>
    <property type="match status" value="1"/>
</dbReference>
<keyword evidence="3" id="KW-1133">Transmembrane helix</keyword>
<dbReference type="Proteomes" id="UP001596227">
    <property type="component" value="Unassembled WGS sequence"/>
</dbReference>
<dbReference type="PRINTS" id="PR01002">
    <property type="entry name" value="FLGFLGJ"/>
</dbReference>
<gene>
    <name evidence="5" type="ORF">ACFQH1_03365</name>
</gene>
<keyword evidence="3" id="KW-0472">Membrane</keyword>
<evidence type="ECO:0000259" key="4">
    <source>
        <dbReference type="SMART" id="SM00047"/>
    </source>
</evidence>